<proteinExistence type="predicted"/>
<protein>
    <submittedName>
        <fullName evidence="3">CTP:molybdopterin cytidylyltransferase MocA</fullName>
    </submittedName>
</protein>
<evidence type="ECO:0000256" key="1">
    <source>
        <dbReference type="ARBA" id="ARBA00022842"/>
    </source>
</evidence>
<dbReference type="EMBL" id="FQZZ01000003">
    <property type="protein sequence ID" value="SHK07022.1"/>
    <property type="molecule type" value="Genomic_DNA"/>
</dbReference>
<dbReference type="InterPro" id="IPR025877">
    <property type="entry name" value="MobA-like_NTP_Trfase"/>
</dbReference>
<sequence>MTGAARSSFIVPEILPPEASDGATGATTDIGRAVMTTAILILAAGRSSRMGGADKMQESVDGAPLLAVMAARALATGLPVWVTVPALSHPRARVLPKGVTPVPVADADEGMAASIRAGVAALPGDVAAVMILPADLPDLSTQDLRLMADTYRGGILRATAQDGTPGHPVIFPRTLFAELQRLSGDEGARGVLRAHAGILHLLALPAAHATTDLDTPGAWAAWRAARG</sequence>
<keyword evidence="3" id="KW-0808">Transferase</keyword>
<gene>
    <name evidence="3" type="ORF">SAMN05444142_103153</name>
</gene>
<dbReference type="Gene3D" id="3.90.550.10">
    <property type="entry name" value="Spore Coat Polysaccharide Biosynthesis Protein SpsA, Chain A"/>
    <property type="match status" value="1"/>
</dbReference>
<evidence type="ECO:0000259" key="2">
    <source>
        <dbReference type="Pfam" id="PF12804"/>
    </source>
</evidence>
<evidence type="ECO:0000313" key="4">
    <source>
        <dbReference type="Proteomes" id="UP000324252"/>
    </source>
</evidence>
<dbReference type="PANTHER" id="PTHR43777">
    <property type="entry name" value="MOLYBDENUM COFACTOR CYTIDYLYLTRANSFERASE"/>
    <property type="match status" value="1"/>
</dbReference>
<dbReference type="Pfam" id="PF12804">
    <property type="entry name" value="NTP_transf_3"/>
    <property type="match status" value="1"/>
</dbReference>
<dbReference type="PANTHER" id="PTHR43777:SF1">
    <property type="entry name" value="MOLYBDENUM COFACTOR CYTIDYLYLTRANSFERASE"/>
    <property type="match status" value="1"/>
</dbReference>
<dbReference type="GO" id="GO:0016779">
    <property type="term" value="F:nucleotidyltransferase activity"/>
    <property type="evidence" value="ECO:0007669"/>
    <property type="project" value="UniProtKB-KW"/>
</dbReference>
<accession>A0A1H0LHA9</accession>
<dbReference type="SUPFAM" id="SSF53448">
    <property type="entry name" value="Nucleotide-diphospho-sugar transferases"/>
    <property type="match status" value="1"/>
</dbReference>
<dbReference type="Proteomes" id="UP000324252">
    <property type="component" value="Unassembled WGS sequence"/>
</dbReference>
<keyword evidence="3" id="KW-0548">Nucleotidyltransferase</keyword>
<reference evidence="3 4" key="1">
    <citation type="submission" date="2016-11" db="EMBL/GenBank/DDBJ databases">
        <authorList>
            <person name="Varghese N."/>
            <person name="Submissions S."/>
        </authorList>
    </citation>
    <scope>NUCLEOTIDE SEQUENCE [LARGE SCALE GENOMIC DNA]</scope>
    <source>
        <strain evidence="3 4">DSM 29620</strain>
    </source>
</reference>
<dbReference type="InterPro" id="IPR029044">
    <property type="entry name" value="Nucleotide-diphossugar_trans"/>
</dbReference>
<evidence type="ECO:0000313" key="3">
    <source>
        <dbReference type="EMBL" id="SHK07022.1"/>
    </source>
</evidence>
<dbReference type="CDD" id="cd04182">
    <property type="entry name" value="GT_2_like_f"/>
    <property type="match status" value="1"/>
</dbReference>
<name>A0A1H0LHA9_9RHOB</name>
<keyword evidence="4" id="KW-1185">Reference proteome</keyword>
<organism evidence="3 4">
    <name type="scientific">Lutimaribacter pacificus</name>
    <dbReference type="NCBI Taxonomy" id="391948"/>
    <lineage>
        <taxon>Bacteria</taxon>
        <taxon>Pseudomonadati</taxon>
        <taxon>Pseudomonadota</taxon>
        <taxon>Alphaproteobacteria</taxon>
        <taxon>Rhodobacterales</taxon>
        <taxon>Roseobacteraceae</taxon>
        <taxon>Lutimaribacter</taxon>
    </lineage>
</organism>
<feature type="domain" description="MobA-like NTP transferase" evidence="2">
    <location>
        <begin position="40"/>
        <end position="196"/>
    </location>
</feature>
<keyword evidence="1" id="KW-0460">Magnesium</keyword>
<dbReference type="AlphaFoldDB" id="A0A1H0LHA9"/>